<name>A0ABS3XV71_9ACTN</name>
<comment type="caution">
    <text evidence="3">The sequence shown here is derived from an EMBL/GenBank/DDBJ whole genome shotgun (WGS) entry which is preliminary data.</text>
</comment>
<gene>
    <name evidence="3" type="ORF">JW613_13135</name>
</gene>
<dbReference type="GeneID" id="96259557"/>
<dbReference type="InterPro" id="IPR013149">
    <property type="entry name" value="ADH-like_C"/>
</dbReference>
<dbReference type="Pfam" id="PF00107">
    <property type="entry name" value="ADH_zinc_N"/>
    <property type="match status" value="1"/>
</dbReference>
<dbReference type="InterPro" id="IPR036291">
    <property type="entry name" value="NAD(P)-bd_dom_sf"/>
</dbReference>
<evidence type="ECO:0000313" key="3">
    <source>
        <dbReference type="EMBL" id="MBO8199239.1"/>
    </source>
</evidence>
<dbReference type="EMBL" id="JAFFZM010000007">
    <property type="protein sequence ID" value="MBO8199239.1"/>
    <property type="molecule type" value="Genomic_DNA"/>
</dbReference>
<dbReference type="RefSeq" id="WP_209210987.1">
    <property type="nucleotide sequence ID" value="NZ_JAFFZM010000007.1"/>
</dbReference>
<proteinExistence type="predicted"/>
<dbReference type="InterPro" id="IPR045010">
    <property type="entry name" value="MDR_fam"/>
</dbReference>
<keyword evidence="1" id="KW-0560">Oxidoreductase</keyword>
<dbReference type="SUPFAM" id="SSF50129">
    <property type="entry name" value="GroES-like"/>
    <property type="match status" value="1"/>
</dbReference>
<evidence type="ECO:0000313" key="4">
    <source>
        <dbReference type="Proteomes" id="UP000721954"/>
    </source>
</evidence>
<dbReference type="Gene3D" id="3.40.50.720">
    <property type="entry name" value="NAD(P)-binding Rossmann-like Domain"/>
    <property type="match status" value="1"/>
</dbReference>
<dbReference type="InterPro" id="IPR011032">
    <property type="entry name" value="GroES-like_sf"/>
</dbReference>
<dbReference type="SMART" id="SM00829">
    <property type="entry name" value="PKS_ER"/>
    <property type="match status" value="1"/>
</dbReference>
<keyword evidence="4" id="KW-1185">Reference proteome</keyword>
<feature type="domain" description="Enoyl reductase (ER)" evidence="2">
    <location>
        <begin position="19"/>
        <end position="335"/>
    </location>
</feature>
<protein>
    <submittedName>
        <fullName evidence="3">NADP-dependent oxidoreductase</fullName>
    </submittedName>
</protein>
<organism evidence="3 4">
    <name type="scientific">Streptomyces smyrnaeus</name>
    <dbReference type="NCBI Taxonomy" id="1387713"/>
    <lineage>
        <taxon>Bacteria</taxon>
        <taxon>Bacillati</taxon>
        <taxon>Actinomycetota</taxon>
        <taxon>Actinomycetes</taxon>
        <taxon>Kitasatosporales</taxon>
        <taxon>Streptomycetaceae</taxon>
        <taxon>Streptomyces</taxon>
    </lineage>
</organism>
<dbReference type="PANTHER" id="PTHR43205">
    <property type="entry name" value="PROSTAGLANDIN REDUCTASE"/>
    <property type="match status" value="1"/>
</dbReference>
<dbReference type="Pfam" id="PF16884">
    <property type="entry name" value="ADH_N_2"/>
    <property type="match status" value="1"/>
</dbReference>
<accession>A0ABS3XV71</accession>
<dbReference type="Proteomes" id="UP000721954">
    <property type="component" value="Unassembled WGS sequence"/>
</dbReference>
<sequence>MPAPSVRSREIRLVARPSGQPGPEHFASVLAEVPAPAEEQILVRNTWMSVDPYMRGRMNDVPSYIPPFQLDAAMEGSAVGTVVASRSAAIPVGATVSHFLGWREYALLDAGAATVVDTQLAPAEAYLGPLGTTGLSAYAALTRTAPVRAGETVFISAAAGAVGSVAGQLARKLGAARVIGSAGGPDKTRKLVEVFGFDAAIDYRQGDLAGQLAKHAPDGIDVYLDSVAGDHLVAALDAMRLDGRIAMVGAISTYNATAPMPGPHNLFRSAARQVTLRGMLVNHHLDLFPEWVATAARWLADGSLRTESTVVDGLERATEAFLGVLQGANTGKMLVRLVDRDA</sequence>
<reference evidence="3 4" key="1">
    <citation type="submission" date="2021-02" db="EMBL/GenBank/DDBJ databases">
        <title>Streptomyces spirodelae sp. nov., isolated from duckweed.</title>
        <authorList>
            <person name="Saimee Y."/>
            <person name="Duangmal K."/>
        </authorList>
    </citation>
    <scope>NUCLEOTIDE SEQUENCE [LARGE SCALE GENOMIC DNA]</scope>
    <source>
        <strain evidence="3 4">DSM 42105</strain>
    </source>
</reference>
<dbReference type="InterPro" id="IPR020843">
    <property type="entry name" value="ER"/>
</dbReference>
<dbReference type="InterPro" id="IPR041694">
    <property type="entry name" value="ADH_N_2"/>
</dbReference>
<evidence type="ECO:0000259" key="2">
    <source>
        <dbReference type="SMART" id="SM00829"/>
    </source>
</evidence>
<dbReference type="PANTHER" id="PTHR43205:SF7">
    <property type="entry name" value="PROSTAGLANDIN REDUCTASE 1"/>
    <property type="match status" value="1"/>
</dbReference>
<dbReference type="Gene3D" id="3.90.180.10">
    <property type="entry name" value="Medium-chain alcohol dehydrogenases, catalytic domain"/>
    <property type="match status" value="1"/>
</dbReference>
<evidence type="ECO:0000256" key="1">
    <source>
        <dbReference type="ARBA" id="ARBA00023002"/>
    </source>
</evidence>
<dbReference type="CDD" id="cd05288">
    <property type="entry name" value="PGDH"/>
    <property type="match status" value="1"/>
</dbReference>
<dbReference type="SUPFAM" id="SSF51735">
    <property type="entry name" value="NAD(P)-binding Rossmann-fold domains"/>
    <property type="match status" value="1"/>
</dbReference>